<dbReference type="Gene3D" id="3.10.560.10">
    <property type="entry name" value="Outer membrane lipoprotein wza domain like"/>
    <property type="match status" value="1"/>
</dbReference>
<feature type="compositionally biased region" description="Polar residues" evidence="1">
    <location>
        <begin position="86"/>
        <end position="103"/>
    </location>
</feature>
<reference evidence="5" key="1">
    <citation type="submission" date="2015-08" db="EMBL/GenBank/DDBJ databases">
        <title>Complete genome sequence of Rothia mucilaginosa strain NUM-Rm6536.</title>
        <authorList>
            <person name="Nambu T."/>
        </authorList>
    </citation>
    <scope>NUCLEOTIDE SEQUENCE [LARGE SCALE GENOMIC DNA]</scope>
    <source>
        <strain evidence="5">NUM-Rm6536</strain>
    </source>
</reference>
<feature type="compositionally biased region" description="Polar residues" evidence="1">
    <location>
        <begin position="348"/>
        <end position="357"/>
    </location>
</feature>
<dbReference type="Proteomes" id="UP000066203">
    <property type="component" value="Chromosome"/>
</dbReference>
<feature type="region of interest" description="Disordered" evidence="1">
    <location>
        <begin position="198"/>
        <end position="240"/>
    </location>
</feature>
<feature type="compositionally biased region" description="Polar residues" evidence="1">
    <location>
        <begin position="112"/>
        <end position="121"/>
    </location>
</feature>
<feature type="compositionally biased region" description="Polar residues" evidence="1">
    <location>
        <begin position="204"/>
        <end position="235"/>
    </location>
</feature>
<accession>A0A0K2S1B1</accession>
<feature type="region of interest" description="Disordered" evidence="1">
    <location>
        <begin position="306"/>
        <end position="357"/>
    </location>
</feature>
<dbReference type="PATRIC" id="fig|43675.28.peg.1664"/>
<dbReference type="InterPro" id="IPR051675">
    <property type="entry name" value="Endo/Exo/Phosphatase_dom_1"/>
</dbReference>
<dbReference type="Gene3D" id="1.10.150.320">
    <property type="entry name" value="Photosystem II 12 kDa extrinsic protein"/>
    <property type="match status" value="1"/>
</dbReference>
<dbReference type="GO" id="GO:0015628">
    <property type="term" value="P:protein secretion by the type II secretion system"/>
    <property type="evidence" value="ECO:0007669"/>
    <property type="project" value="TreeGrafter"/>
</dbReference>
<evidence type="ECO:0000313" key="4">
    <source>
        <dbReference type="EMBL" id="BAS20873.1"/>
    </source>
</evidence>
<dbReference type="NCBIfam" id="TIGR00426">
    <property type="entry name" value="competence protein ComEA helix-hairpin-helix repeat region"/>
    <property type="match status" value="1"/>
</dbReference>
<keyword evidence="2" id="KW-1133">Transmembrane helix</keyword>
<feature type="transmembrane region" description="Helical" evidence="2">
    <location>
        <begin position="162"/>
        <end position="179"/>
    </location>
</feature>
<feature type="compositionally biased region" description="Low complexity" evidence="1">
    <location>
        <begin position="62"/>
        <end position="72"/>
    </location>
</feature>
<dbReference type="GO" id="GO:0003677">
    <property type="term" value="F:DNA binding"/>
    <property type="evidence" value="ECO:0007669"/>
    <property type="project" value="InterPro"/>
</dbReference>
<dbReference type="SMART" id="SM00278">
    <property type="entry name" value="HhH1"/>
    <property type="match status" value="2"/>
</dbReference>
<dbReference type="GO" id="GO:0006281">
    <property type="term" value="P:DNA repair"/>
    <property type="evidence" value="ECO:0007669"/>
    <property type="project" value="InterPro"/>
</dbReference>
<dbReference type="PANTHER" id="PTHR21180">
    <property type="entry name" value="ENDONUCLEASE/EXONUCLEASE/PHOSPHATASE FAMILY DOMAIN-CONTAINING PROTEIN 1"/>
    <property type="match status" value="1"/>
</dbReference>
<keyword evidence="2" id="KW-0472">Membrane</keyword>
<dbReference type="PANTHER" id="PTHR21180:SF32">
    <property type="entry name" value="ENDONUCLEASE_EXONUCLEASE_PHOSPHATASE FAMILY DOMAIN-CONTAINING PROTEIN 1"/>
    <property type="match status" value="1"/>
</dbReference>
<feature type="domain" description="Helix-hairpin-helix DNA-binding motif class 1" evidence="3">
    <location>
        <begin position="367"/>
        <end position="386"/>
    </location>
</feature>
<feature type="region of interest" description="Disordered" evidence="1">
    <location>
        <begin position="1"/>
        <end position="132"/>
    </location>
</feature>
<feature type="compositionally biased region" description="Polar residues" evidence="1">
    <location>
        <begin position="1"/>
        <end position="42"/>
    </location>
</feature>
<evidence type="ECO:0000256" key="2">
    <source>
        <dbReference type="SAM" id="Phobius"/>
    </source>
</evidence>
<evidence type="ECO:0000259" key="3">
    <source>
        <dbReference type="SMART" id="SM00278"/>
    </source>
</evidence>
<feature type="compositionally biased region" description="Low complexity" evidence="1">
    <location>
        <begin position="311"/>
        <end position="339"/>
    </location>
</feature>
<dbReference type="Pfam" id="PF12836">
    <property type="entry name" value="HHH_3"/>
    <property type="match status" value="1"/>
</dbReference>
<dbReference type="InterPro" id="IPR004509">
    <property type="entry name" value="Competence_ComEA_HhH"/>
</dbReference>
<name>A0A0K2S1B1_9MICC</name>
<dbReference type="InterPro" id="IPR003583">
    <property type="entry name" value="Hlx-hairpin-Hlx_DNA-bd_motif"/>
</dbReference>
<organism evidence="4">
    <name type="scientific">Rothia mucilaginosa</name>
    <dbReference type="NCBI Taxonomy" id="43675"/>
    <lineage>
        <taxon>Bacteria</taxon>
        <taxon>Bacillati</taxon>
        <taxon>Actinomycetota</taxon>
        <taxon>Actinomycetes</taxon>
        <taxon>Micrococcales</taxon>
        <taxon>Micrococcaceae</taxon>
        <taxon>Rothia</taxon>
    </lineage>
</organism>
<gene>
    <name evidence="4" type="ORF">RM6536_1626</name>
</gene>
<evidence type="ECO:0000313" key="5">
    <source>
        <dbReference type="Proteomes" id="UP000066203"/>
    </source>
</evidence>
<dbReference type="InterPro" id="IPR010994">
    <property type="entry name" value="RuvA_2-like"/>
</dbReference>
<protein>
    <submittedName>
        <fullName evidence="4">Competence protein</fullName>
    </submittedName>
</protein>
<dbReference type="AlphaFoldDB" id="A0A0K2S1B1"/>
<dbReference type="EMBL" id="AP014938">
    <property type="protein sequence ID" value="BAS20873.1"/>
    <property type="molecule type" value="Genomic_DNA"/>
</dbReference>
<keyword evidence="2" id="KW-0812">Transmembrane</keyword>
<evidence type="ECO:0000256" key="1">
    <source>
        <dbReference type="SAM" id="MobiDB-lite"/>
    </source>
</evidence>
<dbReference type="Pfam" id="PF10531">
    <property type="entry name" value="SLBB"/>
    <property type="match status" value="1"/>
</dbReference>
<dbReference type="GO" id="GO:0015627">
    <property type="term" value="C:type II protein secretion system complex"/>
    <property type="evidence" value="ECO:0007669"/>
    <property type="project" value="TreeGrafter"/>
</dbReference>
<feature type="domain" description="Helix-hairpin-helix DNA-binding motif class 1" evidence="3">
    <location>
        <begin position="397"/>
        <end position="416"/>
    </location>
</feature>
<sequence length="419" mass="42559">MTPNPDQNAVQSPAQDSAAQPGNTTQQGGAQRSARSLMNSLYRSPRARKNGAPDAEDTVPLAIAAEVTPAEVAAEEAEAPQPEFSLPNSSQPGTAQPRASQPVPTGDPVPTSKPTASQPESNGWADWDQQPDWNEVDDWAEWEQADQPGTTRSARWGLSPRVLLLVAVLALVAVVWGVTQFSAAPRAEQVASPGASAESVQAVGAQQSPGTQPGTQSATQSTAQPGANPSESAQGGASGEATVRVHVAGAVNNPGVYTLPAQGRAVDAIAAASGAAADADLDRVNLAGALSDGVQIYVPHRGETAAPAQIQPNGGTANAGQGNAANGAAQNGASQGGAQPHPARTLTPAGSAQKGSTPVNINTATAEELQSLPRIGPAMAQRIIAWREAHGGFRSVDELDAVPGIGPSMLENLRPLVTV</sequence>
<dbReference type="InterPro" id="IPR019554">
    <property type="entry name" value="Soluble_ligand-bd"/>
</dbReference>
<proteinExistence type="predicted"/>
<dbReference type="SUPFAM" id="SSF47781">
    <property type="entry name" value="RuvA domain 2-like"/>
    <property type="match status" value="1"/>
</dbReference>